<gene>
    <name evidence="3" type="ORF">AAFF_G00179240</name>
</gene>
<organism evidence="3 4">
    <name type="scientific">Aldrovandia affinis</name>
    <dbReference type="NCBI Taxonomy" id="143900"/>
    <lineage>
        <taxon>Eukaryota</taxon>
        <taxon>Metazoa</taxon>
        <taxon>Chordata</taxon>
        <taxon>Craniata</taxon>
        <taxon>Vertebrata</taxon>
        <taxon>Euteleostomi</taxon>
        <taxon>Actinopterygii</taxon>
        <taxon>Neopterygii</taxon>
        <taxon>Teleostei</taxon>
        <taxon>Notacanthiformes</taxon>
        <taxon>Halosauridae</taxon>
        <taxon>Aldrovandia</taxon>
    </lineage>
</organism>
<dbReference type="AlphaFoldDB" id="A0AAD7W758"/>
<keyword evidence="4" id="KW-1185">Reference proteome</keyword>
<dbReference type="PANTHER" id="PTHR13076:SF8">
    <property type="entry name" value="COILED-COIL AND C2 DOMAIN-CONTAINING PROTEIN 1A"/>
    <property type="match status" value="1"/>
</dbReference>
<dbReference type="PANTHER" id="PTHR13076">
    <property type="entry name" value="COILED-COIL AND C2 DOMAIN-CONTAINING PROTEIN 1-LIKE"/>
    <property type="match status" value="1"/>
</dbReference>
<name>A0AAD7W758_9TELE</name>
<dbReference type="Proteomes" id="UP001221898">
    <property type="component" value="Unassembled WGS sequence"/>
</dbReference>
<reference evidence="3" key="1">
    <citation type="journal article" date="2023" name="Science">
        <title>Genome structures resolve the early diversification of teleost fishes.</title>
        <authorList>
            <person name="Parey E."/>
            <person name="Louis A."/>
            <person name="Montfort J."/>
            <person name="Bouchez O."/>
            <person name="Roques C."/>
            <person name="Iampietro C."/>
            <person name="Lluch J."/>
            <person name="Castinel A."/>
            <person name="Donnadieu C."/>
            <person name="Desvignes T."/>
            <person name="Floi Bucao C."/>
            <person name="Jouanno E."/>
            <person name="Wen M."/>
            <person name="Mejri S."/>
            <person name="Dirks R."/>
            <person name="Jansen H."/>
            <person name="Henkel C."/>
            <person name="Chen W.J."/>
            <person name="Zahm M."/>
            <person name="Cabau C."/>
            <person name="Klopp C."/>
            <person name="Thompson A.W."/>
            <person name="Robinson-Rechavi M."/>
            <person name="Braasch I."/>
            <person name="Lecointre G."/>
            <person name="Bobe J."/>
            <person name="Postlethwait J.H."/>
            <person name="Berthelot C."/>
            <person name="Roest Crollius H."/>
            <person name="Guiguen Y."/>
        </authorList>
    </citation>
    <scope>NUCLEOTIDE SEQUENCE</scope>
    <source>
        <strain evidence="3">NC1722</strain>
    </source>
</reference>
<dbReference type="GO" id="GO:0001227">
    <property type="term" value="F:DNA-binding transcription repressor activity, RNA polymerase II-specific"/>
    <property type="evidence" value="ECO:0007669"/>
    <property type="project" value="InterPro"/>
</dbReference>
<feature type="compositionally biased region" description="Acidic residues" evidence="1">
    <location>
        <begin position="38"/>
        <end position="49"/>
    </location>
</feature>
<evidence type="ECO:0000313" key="4">
    <source>
        <dbReference type="Proteomes" id="UP001221898"/>
    </source>
</evidence>
<evidence type="ECO:0000256" key="1">
    <source>
        <dbReference type="SAM" id="MobiDB-lite"/>
    </source>
</evidence>
<protein>
    <recommendedName>
        <fullName evidence="2">DM14 domain-containing protein</fullName>
    </recommendedName>
</protein>
<dbReference type="InterPro" id="IPR006608">
    <property type="entry name" value="CC2D1A/B_DM14"/>
</dbReference>
<dbReference type="InterPro" id="IPR039725">
    <property type="entry name" value="CC2D1A/B"/>
</dbReference>
<accession>A0AAD7W758</accession>
<evidence type="ECO:0000259" key="2">
    <source>
        <dbReference type="SMART" id="SM00685"/>
    </source>
</evidence>
<proteinExistence type="predicted"/>
<comment type="caution">
    <text evidence="3">The sequence shown here is derived from an EMBL/GenBank/DDBJ whole genome shotgun (WGS) entry which is preliminary data.</text>
</comment>
<sequence length="176" mass="19259">MLDALPVYPNFLSFLVSERGEQSFTGVLEAALKLATQDVDEEEEEEQGEEVPKPAVKLASNQAKAPAPPSPSLRAPGTPWPPVKASNWDPKQLNFILARRQQFVWAALCSKQMNDMQGAALHLCHAKGLYHMITTAKGGLPVDITKIIKIARGSRGKLLDVIPHCLSVCVIRRLLA</sequence>
<dbReference type="SMART" id="SM00685">
    <property type="entry name" value="DM14"/>
    <property type="match status" value="1"/>
</dbReference>
<evidence type="ECO:0000313" key="3">
    <source>
        <dbReference type="EMBL" id="KAJ8385858.1"/>
    </source>
</evidence>
<feature type="domain" description="DM14" evidence="2">
    <location>
        <begin position="93"/>
        <end position="150"/>
    </location>
</feature>
<dbReference type="EMBL" id="JAINUG010000239">
    <property type="protein sequence ID" value="KAJ8385858.1"/>
    <property type="molecule type" value="Genomic_DNA"/>
</dbReference>
<feature type="region of interest" description="Disordered" evidence="1">
    <location>
        <begin position="37"/>
        <end position="82"/>
    </location>
</feature>